<feature type="region of interest" description="Disordered" evidence="8">
    <location>
        <begin position="87"/>
        <end position="106"/>
    </location>
</feature>
<feature type="transmembrane region" description="Helical" evidence="9">
    <location>
        <begin position="240"/>
        <end position="261"/>
    </location>
</feature>
<comment type="subcellular location">
    <subcellularLocation>
        <location evidence="1">Golgi apparatus membrane</location>
        <topology evidence="1">Single-pass type I membrane protein</topology>
    </subcellularLocation>
</comment>
<keyword evidence="5 9" id="KW-1133">Transmembrane helix</keyword>
<dbReference type="EMBL" id="CP015060">
    <property type="protein sequence ID" value="QGN17884.1"/>
    <property type="molecule type" value="Genomic_DNA"/>
</dbReference>
<evidence type="ECO:0000256" key="4">
    <source>
        <dbReference type="ARBA" id="ARBA00022729"/>
    </source>
</evidence>
<reference evidence="11 12" key="1">
    <citation type="submission" date="2016-03" db="EMBL/GenBank/DDBJ databases">
        <title>How can Kluyveromyces marxianus grow so fast - potential evolutionary course in Saccharomyces Complex revealed by comparative genomics.</title>
        <authorList>
            <person name="Mo W."/>
            <person name="Lu W."/>
            <person name="Yang X."/>
            <person name="Qi J."/>
            <person name="Lv H."/>
        </authorList>
    </citation>
    <scope>NUCLEOTIDE SEQUENCE [LARGE SCALE GENOMIC DNA]</scope>
    <source>
        <strain evidence="11 12">FIM1</strain>
    </source>
</reference>
<feature type="domain" description="MRH" evidence="10">
    <location>
        <begin position="70"/>
        <end position="231"/>
    </location>
</feature>
<keyword evidence="4" id="KW-0732">Signal</keyword>
<dbReference type="Gene3D" id="2.70.130.10">
    <property type="entry name" value="Mannose-6-phosphate receptor binding domain"/>
    <property type="match status" value="1"/>
</dbReference>
<sequence>MSIALRSYKLVIGLIVLLGLTGIIEVFLNSSLNTSNDGNSKLDPKPITSPGHDGDNGRGDNGGDDDESLPFCSVVNPITGSFIDLSWLSSNPNESPNGGDRNRQDQSKTRWLVKGWEYNTNFTLGICSSSVGKELEDKLSDTTGAYYVDHNKPDHFISIGEYSSKPRFTGKKLTLTYENGDTCPNGVDKKSTLINFICDKEVPTKAQVSFVGQLHNCSYFFEVRSVHACPISNVGNDINAVGIFASIVIVFLLIEIMRRVVYELLVVERRRHIDMDNMDEVVRWANAEQEPLWKRVLKGIPLFSEKRNSRQAVRLRTRENTALSIDMEQQNELLDSLDVDADADADSTD</sequence>
<gene>
    <name evidence="11" type="primary">MRL1</name>
    <name evidence="11" type="ORF">FIM1_5093</name>
</gene>
<dbReference type="PANTHER" id="PTHR15071:SF0">
    <property type="entry name" value="MANNOSE 6-PHOSPHATE RECEPTOR-LIKE PROTEIN 1"/>
    <property type="match status" value="1"/>
</dbReference>
<evidence type="ECO:0000256" key="9">
    <source>
        <dbReference type="SAM" id="Phobius"/>
    </source>
</evidence>
<feature type="region of interest" description="Disordered" evidence="8">
    <location>
        <begin position="35"/>
        <end position="66"/>
    </location>
</feature>
<evidence type="ECO:0000313" key="12">
    <source>
        <dbReference type="Proteomes" id="UP000422736"/>
    </source>
</evidence>
<dbReference type="InterPro" id="IPR036607">
    <property type="entry name" value="PRKCSH"/>
</dbReference>
<dbReference type="Pfam" id="PF13015">
    <property type="entry name" value="PRKCSH_1"/>
    <property type="match status" value="1"/>
</dbReference>
<keyword evidence="2" id="KW-0813">Transport</keyword>
<evidence type="ECO:0000256" key="6">
    <source>
        <dbReference type="ARBA" id="ARBA00023136"/>
    </source>
</evidence>
<evidence type="ECO:0000256" key="2">
    <source>
        <dbReference type="ARBA" id="ARBA00022448"/>
    </source>
</evidence>
<evidence type="ECO:0000256" key="7">
    <source>
        <dbReference type="ARBA" id="ARBA00023157"/>
    </source>
</evidence>
<evidence type="ECO:0000256" key="5">
    <source>
        <dbReference type="ARBA" id="ARBA00022989"/>
    </source>
</evidence>
<feature type="compositionally biased region" description="Polar residues" evidence="8">
    <location>
        <begin position="87"/>
        <end position="96"/>
    </location>
</feature>
<protein>
    <submittedName>
        <fullName evidence="11">Mannose 6-phosphate receptor-like protein 1</fullName>
    </submittedName>
</protein>
<organism evidence="11 12">
    <name type="scientific">Kluyveromyces marxianus</name>
    <name type="common">Yeast</name>
    <name type="synonym">Candida kefyr</name>
    <dbReference type="NCBI Taxonomy" id="4911"/>
    <lineage>
        <taxon>Eukaryota</taxon>
        <taxon>Fungi</taxon>
        <taxon>Dikarya</taxon>
        <taxon>Ascomycota</taxon>
        <taxon>Saccharomycotina</taxon>
        <taxon>Saccharomycetes</taxon>
        <taxon>Saccharomycetales</taxon>
        <taxon>Saccharomycetaceae</taxon>
        <taxon>Kluyveromyces</taxon>
    </lineage>
</organism>
<proteinExistence type="predicted"/>
<name>A0ABX6EZU8_KLUMA</name>
<feature type="transmembrane region" description="Helical" evidence="9">
    <location>
        <begin position="7"/>
        <end position="28"/>
    </location>
</feature>
<dbReference type="InterPro" id="IPR044865">
    <property type="entry name" value="MRH_dom"/>
</dbReference>
<evidence type="ECO:0000256" key="1">
    <source>
        <dbReference type="ARBA" id="ARBA00004614"/>
    </source>
</evidence>
<keyword evidence="7" id="KW-1015">Disulfide bond</keyword>
<dbReference type="PROSITE" id="PS51914">
    <property type="entry name" value="MRH"/>
    <property type="match status" value="1"/>
</dbReference>
<evidence type="ECO:0000313" key="11">
    <source>
        <dbReference type="EMBL" id="QGN17884.1"/>
    </source>
</evidence>
<keyword evidence="6 9" id="KW-0472">Membrane</keyword>
<accession>A0ABX6EZU8</accession>
<dbReference type="Proteomes" id="UP000422736">
    <property type="component" value="Chromosome 8"/>
</dbReference>
<dbReference type="PANTHER" id="PTHR15071">
    <property type="entry name" value="MANNOSE-6-PHOSPHATE RECEPTOR FAMILY MEMBER"/>
    <property type="match status" value="1"/>
</dbReference>
<evidence type="ECO:0000259" key="10">
    <source>
        <dbReference type="PROSITE" id="PS51914"/>
    </source>
</evidence>
<dbReference type="SUPFAM" id="SSF50911">
    <property type="entry name" value="Mannose 6-phosphate receptor domain"/>
    <property type="match status" value="1"/>
</dbReference>
<dbReference type="InterPro" id="IPR009011">
    <property type="entry name" value="Man6P_isomerase_rcpt-bd_dom_sf"/>
</dbReference>
<evidence type="ECO:0000256" key="8">
    <source>
        <dbReference type="SAM" id="MobiDB-lite"/>
    </source>
</evidence>
<evidence type="ECO:0000256" key="3">
    <source>
        <dbReference type="ARBA" id="ARBA00022692"/>
    </source>
</evidence>
<keyword evidence="12" id="KW-1185">Reference proteome</keyword>
<keyword evidence="3 9" id="KW-0812">Transmembrane</keyword>